<evidence type="ECO:0000256" key="10">
    <source>
        <dbReference type="RuleBase" id="RU363063"/>
    </source>
</evidence>
<dbReference type="InParanoid" id="A0A1S3HP03"/>
<evidence type="ECO:0000256" key="7">
    <source>
        <dbReference type="ARBA" id="ARBA00022989"/>
    </source>
</evidence>
<evidence type="ECO:0000256" key="9">
    <source>
        <dbReference type="ARBA" id="ARBA00023136"/>
    </source>
</evidence>
<dbReference type="GO" id="GO:0016758">
    <property type="term" value="F:hexosyltransferase activity"/>
    <property type="evidence" value="ECO:0007669"/>
    <property type="project" value="InterPro"/>
</dbReference>
<comment type="subcellular location">
    <subcellularLocation>
        <location evidence="1 10">Golgi apparatus membrane</location>
        <topology evidence="1 10">Single-pass type II membrane protein</topology>
    </subcellularLocation>
</comment>
<dbReference type="GO" id="GO:0000139">
    <property type="term" value="C:Golgi membrane"/>
    <property type="evidence" value="ECO:0007669"/>
    <property type="project" value="UniProtKB-SubCell"/>
</dbReference>
<dbReference type="Pfam" id="PF01762">
    <property type="entry name" value="Galactosyl_T"/>
    <property type="match status" value="1"/>
</dbReference>
<dbReference type="InterPro" id="IPR002659">
    <property type="entry name" value="Glyco_trans_31"/>
</dbReference>
<dbReference type="PANTHER" id="PTHR11214">
    <property type="entry name" value="BETA-1,3-N-ACETYLGLUCOSAMINYLTRANSFERASE"/>
    <property type="match status" value="1"/>
</dbReference>
<evidence type="ECO:0000256" key="8">
    <source>
        <dbReference type="ARBA" id="ARBA00023034"/>
    </source>
</evidence>
<organism evidence="11 12">
    <name type="scientific">Lingula anatina</name>
    <name type="common">Brachiopod</name>
    <name type="synonym">Lingula unguis</name>
    <dbReference type="NCBI Taxonomy" id="7574"/>
    <lineage>
        <taxon>Eukaryota</taxon>
        <taxon>Metazoa</taxon>
        <taxon>Spiralia</taxon>
        <taxon>Lophotrochozoa</taxon>
        <taxon>Brachiopoda</taxon>
        <taxon>Linguliformea</taxon>
        <taxon>Lingulata</taxon>
        <taxon>Lingulida</taxon>
        <taxon>Linguloidea</taxon>
        <taxon>Lingulidae</taxon>
        <taxon>Lingula</taxon>
    </lineage>
</organism>
<evidence type="ECO:0000313" key="12">
    <source>
        <dbReference type="RefSeq" id="XP_013387760.1"/>
    </source>
</evidence>
<dbReference type="STRING" id="7574.A0A1S3HP03"/>
<protein>
    <recommendedName>
        <fullName evidence="10">Hexosyltransferase</fullName>
        <ecNumber evidence="10">2.4.1.-</ecNumber>
    </recommendedName>
</protein>
<sequence>MVMHRVKHSTRRARHARRKNCKLTIIAATFVAAVWMIYQTVFNSTMMDKVNRKNIEELPKCNFCIRNFAMRLKSYQDEDYAMADLRNCRPITCVPPEDYYIPSTVPVNMFDFKPLLSPSEPCERAMAAIIIVHTRSESWETRAHWRESNKAFLDSRPDIKLYFIIGRSENSTAWNLTTEEGKVHDDIIAYDFLEQNNTSPSKTAMMLRWFSEHCSNARFLVKVNDGTYYNPQKLLYALEDLPPSMTFAGKMNYHHEVKRNSADEEAVFENLYPYPYWPNYISGQLYIISSDAVTTLWTAAPYVLTVPLEDAWMTILAQGAGVIRNFIPDRFK</sequence>
<dbReference type="Gene3D" id="3.90.550.50">
    <property type="match status" value="1"/>
</dbReference>
<evidence type="ECO:0000313" key="11">
    <source>
        <dbReference type="Proteomes" id="UP000085678"/>
    </source>
</evidence>
<dbReference type="OrthoDB" id="2139606at2759"/>
<comment type="similarity">
    <text evidence="2 10">Belongs to the glycosyltransferase 31 family.</text>
</comment>
<keyword evidence="4" id="KW-0808">Transferase</keyword>
<reference evidence="12" key="1">
    <citation type="submission" date="2025-08" db="UniProtKB">
        <authorList>
            <consortium name="RefSeq"/>
        </authorList>
    </citation>
    <scope>IDENTIFICATION</scope>
    <source>
        <tissue evidence="12">Gonads</tissue>
    </source>
</reference>
<evidence type="ECO:0000256" key="3">
    <source>
        <dbReference type="ARBA" id="ARBA00022676"/>
    </source>
</evidence>
<accession>A0A1S3HP03</accession>
<keyword evidence="7 10" id="KW-1133">Transmembrane helix</keyword>
<evidence type="ECO:0000256" key="4">
    <source>
        <dbReference type="ARBA" id="ARBA00022679"/>
    </source>
</evidence>
<dbReference type="PANTHER" id="PTHR11214:SF378">
    <property type="entry name" value="BETA-1,3-GALACTOSYLTRANSFERASE 4"/>
    <property type="match status" value="1"/>
</dbReference>
<gene>
    <name evidence="12" type="primary">LOC106156877</name>
</gene>
<feature type="transmembrane region" description="Helical" evidence="10">
    <location>
        <begin position="21"/>
        <end position="38"/>
    </location>
</feature>
<keyword evidence="11" id="KW-1185">Reference proteome</keyword>
<keyword evidence="6 10" id="KW-0735">Signal-anchor</keyword>
<dbReference type="KEGG" id="lak:106156877"/>
<evidence type="ECO:0000256" key="5">
    <source>
        <dbReference type="ARBA" id="ARBA00022692"/>
    </source>
</evidence>
<name>A0A1S3HP03_LINAN</name>
<dbReference type="GeneID" id="106156877"/>
<dbReference type="RefSeq" id="XP_013387760.1">
    <property type="nucleotide sequence ID" value="XM_013532306.1"/>
</dbReference>
<keyword evidence="3 10" id="KW-0328">Glycosyltransferase</keyword>
<dbReference type="AlphaFoldDB" id="A0A1S3HP03"/>
<keyword evidence="9 10" id="KW-0472">Membrane</keyword>
<proteinExistence type="inferred from homology"/>
<evidence type="ECO:0000256" key="6">
    <source>
        <dbReference type="ARBA" id="ARBA00022968"/>
    </source>
</evidence>
<dbReference type="Proteomes" id="UP000085678">
    <property type="component" value="Unplaced"/>
</dbReference>
<dbReference type="EC" id="2.4.1.-" evidence="10"/>
<evidence type="ECO:0000256" key="2">
    <source>
        <dbReference type="ARBA" id="ARBA00008661"/>
    </source>
</evidence>
<keyword evidence="8 10" id="KW-0333">Golgi apparatus</keyword>
<keyword evidence="5 10" id="KW-0812">Transmembrane</keyword>
<dbReference type="GO" id="GO:0006493">
    <property type="term" value="P:protein O-linked glycosylation"/>
    <property type="evidence" value="ECO:0007669"/>
    <property type="project" value="TreeGrafter"/>
</dbReference>
<evidence type="ECO:0000256" key="1">
    <source>
        <dbReference type="ARBA" id="ARBA00004323"/>
    </source>
</evidence>